<dbReference type="PANTHER" id="PTHR30026:SF23">
    <property type="entry name" value="TO APRF-PUTATIVE OUTER MEMBRANE EFFLUX PROTEIN OR SECRETED ALKALINE PHOSPHATASE-RELATED"/>
    <property type="match status" value="1"/>
</dbReference>
<proteinExistence type="inferred from homology"/>
<accession>Q02B37</accession>
<keyword evidence="7" id="KW-0998">Cell outer membrane</keyword>
<keyword evidence="5" id="KW-0812">Transmembrane</keyword>
<protein>
    <submittedName>
        <fullName evidence="10">Outer membrane efflux protein</fullName>
    </submittedName>
</protein>
<dbReference type="GO" id="GO:0009279">
    <property type="term" value="C:cell outer membrane"/>
    <property type="evidence" value="ECO:0007669"/>
    <property type="project" value="UniProtKB-SubCell"/>
</dbReference>
<dbReference type="HOGENOM" id="CLU_022604_0_0_0"/>
<gene>
    <name evidence="10" type="ordered locus">Acid_0730</name>
</gene>
<dbReference type="OrthoDB" id="102194at2"/>
<evidence type="ECO:0000256" key="4">
    <source>
        <dbReference type="ARBA" id="ARBA00022452"/>
    </source>
</evidence>
<evidence type="ECO:0000256" key="6">
    <source>
        <dbReference type="ARBA" id="ARBA00023136"/>
    </source>
</evidence>
<sequence precursor="true">MVERQLPRIVPLNTMNCFRNSFAVVLLASSPAIFAQTTEVSVGPASEVSIQAPSPPRYVGRFLKPFHLERRLVAPARLSNSPRLEALVRGGNLYLSVQDVIALALENNLDIAVQRYSPFLAREVLRRAQGGGFLRQVDTPLAAGPSSVSTAGVSINGNGLAGGAGLGGGGGIVSQIGPVPPNLDPSLYLSTSIGHNTTPLTNTLLNQTTALTQSYQQFVFQYSQQFETGTSGTVTFVNSRSLLNSSTPLFNPSVSGYLDLQINQSLLQGFSPSVNNRNIRVAKNNLKVSNLQVKLQVITTVSAVLNLYWDLVSFNDAVRIKEQAMTTAQNLFEGNEKQVKIGALPAIEVTRAAAEVSASKEDLLIAQTNLSQQEIVLKNALNRNSMQNTWLDDVRIIPLDHIEVPKTEEIRPISDLIDEAITNRIEIERSKVNLDSSKLLLKGDRNGLIPNLQAFAELTNHGLAGPANPLYNNCCGAPNDFFIGGNGNVLSQLFRRNFPDYSAGISLNIPFRNRAAQADYVTDQLQLRQNELQMQRTQNQVRVDVKTALIGLQQARARYQTAVDTRALAEQSLKAEQSRFQYGVATVAQVIQAQKDLATAQDSEVQSMANYTHAKIAFDLAMGRTLEVNHISMEEAMAGQVQRQSVIPDSLPQTRPQGVVK</sequence>
<evidence type="ECO:0000256" key="3">
    <source>
        <dbReference type="ARBA" id="ARBA00022448"/>
    </source>
</evidence>
<name>Q02B37_SOLUE</name>
<evidence type="ECO:0000256" key="1">
    <source>
        <dbReference type="ARBA" id="ARBA00004442"/>
    </source>
</evidence>
<evidence type="ECO:0000256" key="5">
    <source>
        <dbReference type="ARBA" id="ARBA00022692"/>
    </source>
</evidence>
<dbReference type="eggNOG" id="COG1538">
    <property type="taxonomic scope" value="Bacteria"/>
</dbReference>
<dbReference type="GO" id="GO:1990281">
    <property type="term" value="C:efflux pump complex"/>
    <property type="evidence" value="ECO:0007669"/>
    <property type="project" value="TreeGrafter"/>
</dbReference>
<keyword evidence="3" id="KW-0813">Transport</keyword>
<keyword evidence="4" id="KW-1134">Transmembrane beta strand</keyword>
<dbReference type="SUPFAM" id="SSF56954">
    <property type="entry name" value="Outer membrane efflux proteins (OEP)"/>
    <property type="match status" value="1"/>
</dbReference>
<keyword evidence="6" id="KW-0472">Membrane</keyword>
<dbReference type="GO" id="GO:0015288">
    <property type="term" value="F:porin activity"/>
    <property type="evidence" value="ECO:0007669"/>
    <property type="project" value="TreeGrafter"/>
</dbReference>
<dbReference type="Pfam" id="PF02321">
    <property type="entry name" value="OEP"/>
    <property type="match status" value="2"/>
</dbReference>
<comment type="subcellular location">
    <subcellularLocation>
        <location evidence="1">Cell outer membrane</location>
    </subcellularLocation>
</comment>
<dbReference type="KEGG" id="sus:Acid_0730"/>
<dbReference type="GO" id="GO:0015562">
    <property type="term" value="F:efflux transmembrane transporter activity"/>
    <property type="evidence" value="ECO:0007669"/>
    <property type="project" value="InterPro"/>
</dbReference>
<reference evidence="10" key="1">
    <citation type="submission" date="2006-10" db="EMBL/GenBank/DDBJ databases">
        <title>Complete sequence of Solibacter usitatus Ellin6076.</title>
        <authorList>
            <consortium name="US DOE Joint Genome Institute"/>
            <person name="Copeland A."/>
            <person name="Lucas S."/>
            <person name="Lapidus A."/>
            <person name="Barry K."/>
            <person name="Detter J.C."/>
            <person name="Glavina del Rio T."/>
            <person name="Hammon N."/>
            <person name="Israni S."/>
            <person name="Dalin E."/>
            <person name="Tice H."/>
            <person name="Pitluck S."/>
            <person name="Thompson L.S."/>
            <person name="Brettin T."/>
            <person name="Bruce D."/>
            <person name="Han C."/>
            <person name="Tapia R."/>
            <person name="Gilna P."/>
            <person name="Schmutz J."/>
            <person name="Larimer F."/>
            <person name="Land M."/>
            <person name="Hauser L."/>
            <person name="Kyrpides N."/>
            <person name="Mikhailova N."/>
            <person name="Janssen P.H."/>
            <person name="Kuske C.R."/>
            <person name="Richardson P."/>
        </authorList>
    </citation>
    <scope>NUCLEOTIDE SEQUENCE</scope>
    <source>
        <strain evidence="10">Ellin6076</strain>
    </source>
</reference>
<comment type="similarity">
    <text evidence="2">Belongs to the outer membrane factor (OMF) (TC 1.B.17) family.</text>
</comment>
<dbReference type="InParanoid" id="Q02B37"/>
<keyword evidence="9" id="KW-0732">Signal</keyword>
<dbReference type="EMBL" id="CP000473">
    <property type="protein sequence ID" value="ABJ81729.1"/>
    <property type="molecule type" value="Genomic_DNA"/>
</dbReference>
<feature type="signal peptide" evidence="9">
    <location>
        <begin position="1"/>
        <end position="35"/>
    </location>
</feature>
<organism evidence="10">
    <name type="scientific">Solibacter usitatus (strain Ellin6076)</name>
    <dbReference type="NCBI Taxonomy" id="234267"/>
    <lineage>
        <taxon>Bacteria</taxon>
        <taxon>Pseudomonadati</taxon>
        <taxon>Acidobacteriota</taxon>
        <taxon>Terriglobia</taxon>
        <taxon>Bryobacterales</taxon>
        <taxon>Solibacteraceae</taxon>
        <taxon>Candidatus Solibacter</taxon>
    </lineage>
</organism>
<dbReference type="Gene3D" id="1.20.1600.10">
    <property type="entry name" value="Outer membrane efflux proteins (OEP)"/>
    <property type="match status" value="1"/>
</dbReference>
<evidence type="ECO:0000256" key="7">
    <source>
        <dbReference type="ARBA" id="ARBA00023237"/>
    </source>
</evidence>
<evidence type="ECO:0000256" key="8">
    <source>
        <dbReference type="SAM" id="MobiDB-lite"/>
    </source>
</evidence>
<evidence type="ECO:0000256" key="2">
    <source>
        <dbReference type="ARBA" id="ARBA00007613"/>
    </source>
</evidence>
<dbReference type="AlphaFoldDB" id="Q02B37"/>
<dbReference type="InterPro" id="IPR003423">
    <property type="entry name" value="OMP_efflux"/>
</dbReference>
<dbReference type="InterPro" id="IPR051906">
    <property type="entry name" value="TolC-like"/>
</dbReference>
<dbReference type="STRING" id="234267.Acid_0730"/>
<dbReference type="PANTHER" id="PTHR30026">
    <property type="entry name" value="OUTER MEMBRANE PROTEIN TOLC"/>
    <property type="match status" value="1"/>
</dbReference>
<evidence type="ECO:0000313" key="10">
    <source>
        <dbReference type="EMBL" id="ABJ81729.1"/>
    </source>
</evidence>
<evidence type="ECO:0000256" key="9">
    <source>
        <dbReference type="SAM" id="SignalP"/>
    </source>
</evidence>
<feature type="region of interest" description="Disordered" evidence="8">
    <location>
        <begin position="642"/>
        <end position="661"/>
    </location>
</feature>
<feature type="chain" id="PRO_5004163850" evidence="9">
    <location>
        <begin position="36"/>
        <end position="661"/>
    </location>
</feature>